<sequence length="523" mass="60178">MGQKTNPISLRLQNVNRNFDSTWYSDHFYAKCFSRELFLTNYLNTFLKLVRLPQARVSVNFGIQNIKLYPFFCIPRASRVSLAKNLGLFQHLSKAWSNLPKSFVSLKSKKSGLGWFGNDKKSKLVATNLHDNLFFKTIPKINKPHVFHEISKKLHNNNNLHESNLVNGSITLAKKPEHQVGAPNFYFLENISAKLLLNSLVSDSFWSKQTPNLETNTSKRNLKNLLLQYYLVGARKESGYNNDIAYQSNDLTNTGLEHISNHLFVDGFQNKEYNSLNSENIFKYSLQKKGSNKIKGLTKTNEMKTIGVTHVTQNMSLSFMPALQKDHFETDQKLYNKLDSSTQIQSLSKINEVYKTNEINSLLDTNNLLKFGLEQTNIYNALDSTRSMISQKKFKYKTHIENFLSSHYNIDLQLFPFYSKQNWQSAGFVADEIVYFIERRVSFSRIKNRILRQASMQPFIRGIRITCNGRVGGKSKKAQRATQECVKYGETSLHVFDCKIDFASRSANTSFGLVGIKVWICFK</sequence>
<dbReference type="GO" id="GO:0005739">
    <property type="term" value="C:mitochondrion"/>
    <property type="evidence" value="ECO:0007669"/>
    <property type="project" value="UniProtKB-SubCell"/>
</dbReference>
<dbReference type="GO" id="GO:1990904">
    <property type="term" value="C:ribonucleoprotein complex"/>
    <property type="evidence" value="ECO:0007669"/>
    <property type="project" value="UniProtKB-KW"/>
</dbReference>
<geneLocation type="mitochondrion" evidence="9"/>
<dbReference type="InterPro" id="IPR036419">
    <property type="entry name" value="Ribosomal_S3_C_sf"/>
</dbReference>
<evidence type="ECO:0000256" key="5">
    <source>
        <dbReference type="ARBA" id="ARBA00023274"/>
    </source>
</evidence>
<reference evidence="10" key="2">
    <citation type="submission" date="2017-02" db="EMBL/GenBank/DDBJ databases">
        <title>Whole genome sequencing of photosynthetic microalga Auxenochlorella protothecoides UTEX 2341.</title>
        <authorList>
            <person name="Patelou M."/>
            <person name="Skliros D."/>
            <person name="Kalliampakou K.I."/>
            <person name="Ioannidis N.E."/>
            <person name="Papazi A."/>
            <person name="Katharios P."/>
            <person name="Kotzabasis K."/>
            <person name="Flemetakis E."/>
        </authorList>
    </citation>
    <scope>NUCLEOTIDE SEQUENCE</scope>
    <source>
        <strain evidence="10">UTEX 2341</strain>
    </source>
</reference>
<dbReference type="PANTHER" id="PTHR35928:SF2">
    <property type="entry name" value="SMALL RIBOSOMAL SUBUNIT PROTEIN US3M"/>
    <property type="match status" value="1"/>
</dbReference>
<dbReference type="RefSeq" id="YP_009112912.1">
    <property type="nucleotide sequence ID" value="NC_026009.1"/>
</dbReference>
<dbReference type="SUPFAM" id="SSF54814">
    <property type="entry name" value="Prokaryotic type KH domain (KH-domain type II)"/>
    <property type="match status" value="1"/>
</dbReference>
<dbReference type="EMBL" id="KC843974">
    <property type="protein sequence ID" value="AGN72423.1"/>
    <property type="molecule type" value="Genomic_DNA"/>
</dbReference>
<protein>
    <recommendedName>
        <fullName evidence="6">Small ribosomal subunit protein uS3m</fullName>
    </recommendedName>
    <alternativeName>
        <fullName evidence="7">Ribosomal protein S3, mitochondrial</fullName>
    </alternativeName>
</protein>
<dbReference type="GeneID" id="22656771"/>
<dbReference type="SUPFAM" id="SSF54821">
    <property type="entry name" value="Ribosomal protein S3 C-terminal domain"/>
    <property type="match status" value="1"/>
</dbReference>
<organism evidence="9">
    <name type="scientific">Auxenochlorella protothecoides</name>
    <name type="common">Green microalga</name>
    <name type="synonym">Chlorella protothecoides</name>
    <dbReference type="NCBI Taxonomy" id="3075"/>
    <lineage>
        <taxon>Eukaryota</taxon>
        <taxon>Viridiplantae</taxon>
        <taxon>Chlorophyta</taxon>
        <taxon>core chlorophytes</taxon>
        <taxon>Trebouxiophyceae</taxon>
        <taxon>Chlorellales</taxon>
        <taxon>Chlorellaceae</taxon>
        <taxon>Auxenochlorella</taxon>
    </lineage>
</organism>
<keyword evidence="5" id="KW-0687">Ribonucleoprotein</keyword>
<evidence type="ECO:0000256" key="6">
    <source>
        <dbReference type="ARBA" id="ARBA00035157"/>
    </source>
</evidence>
<keyword evidence="4 9" id="KW-0496">Mitochondrion</keyword>
<evidence type="ECO:0000256" key="1">
    <source>
        <dbReference type="ARBA" id="ARBA00004173"/>
    </source>
</evidence>
<evidence type="ECO:0000256" key="3">
    <source>
        <dbReference type="ARBA" id="ARBA00022980"/>
    </source>
</evidence>
<dbReference type="PANTHER" id="PTHR35928">
    <property type="entry name" value="RIBOSOMAL PROTEIN S3, MITOCHONDRIAL"/>
    <property type="match status" value="1"/>
</dbReference>
<dbReference type="Gene3D" id="3.30.1140.32">
    <property type="entry name" value="Ribosomal protein S3, C-terminal domain"/>
    <property type="match status" value="1"/>
</dbReference>
<dbReference type="KEGG" id="apro:ChprMp019"/>
<dbReference type="EMBL" id="KY681419">
    <property type="protein sequence ID" value="ARV87629.1"/>
    <property type="molecule type" value="Genomic_DNA"/>
</dbReference>
<evidence type="ECO:0000256" key="4">
    <source>
        <dbReference type="ARBA" id="ARBA00023128"/>
    </source>
</evidence>
<name>A0A0A6ZEJ0_AUXPR</name>
<dbReference type="GO" id="GO:0003735">
    <property type="term" value="F:structural constituent of ribosome"/>
    <property type="evidence" value="ECO:0007669"/>
    <property type="project" value="InterPro"/>
</dbReference>
<gene>
    <name evidence="9" type="primary">rps3</name>
    <name evidence="10" type="ORF">BW920_0096</name>
    <name evidence="9" type="ORF">ChprMp019</name>
</gene>
<dbReference type="InterPro" id="IPR001351">
    <property type="entry name" value="Ribosomal_uS3_C"/>
</dbReference>
<comment type="subcellular location">
    <subcellularLocation>
        <location evidence="1">Mitochondrion</location>
    </subcellularLocation>
</comment>
<proteinExistence type="inferred from homology"/>
<evidence type="ECO:0000313" key="9">
    <source>
        <dbReference type="EMBL" id="AGN72423.1"/>
    </source>
</evidence>
<dbReference type="AlphaFoldDB" id="A0A0A6ZEJ0"/>
<dbReference type="InterPro" id="IPR044954">
    <property type="entry name" value="Ribosomal_uS3m_plant"/>
</dbReference>
<evidence type="ECO:0000256" key="2">
    <source>
        <dbReference type="ARBA" id="ARBA00010761"/>
    </source>
</evidence>
<evidence type="ECO:0000313" key="10">
    <source>
        <dbReference type="EMBL" id="ARV87629.1"/>
    </source>
</evidence>
<feature type="domain" description="Small ribosomal subunit protein uS3 C-terminal" evidence="8">
    <location>
        <begin position="434"/>
        <end position="520"/>
    </location>
</feature>
<dbReference type="InterPro" id="IPR009019">
    <property type="entry name" value="KH_sf_prok-type"/>
</dbReference>
<keyword evidence="3 9" id="KW-0689">Ribosomal protein</keyword>
<accession>A0A0A6ZEJ0</accession>
<comment type="similarity">
    <text evidence="2">Belongs to the universal ribosomal protein uS3 family.</text>
</comment>
<evidence type="ECO:0000256" key="7">
    <source>
        <dbReference type="ARBA" id="ARBA00035414"/>
    </source>
</evidence>
<dbReference type="GO" id="GO:0006412">
    <property type="term" value="P:translation"/>
    <property type="evidence" value="ECO:0007669"/>
    <property type="project" value="InterPro"/>
</dbReference>
<dbReference type="GO" id="GO:0005840">
    <property type="term" value="C:ribosome"/>
    <property type="evidence" value="ECO:0007669"/>
    <property type="project" value="UniProtKB-KW"/>
</dbReference>
<reference evidence="9" key="1">
    <citation type="submission" date="2013-03" db="EMBL/GenBank/DDBJ databases">
        <title>Organelle genomes of microalga Chlorella protothecoides reveal evolution from autotroph to heterotroph.</title>
        <authorList>
            <person name="Yan D."/>
            <person name="Wang Y."/>
            <person name="Shen Y."/>
            <person name="Gong J."/>
            <person name="Gao C."/>
            <person name="Jiang H."/>
            <person name="Dai J."/>
            <person name="Wu Q."/>
        </authorList>
    </citation>
    <scope>NUCLEOTIDE SEQUENCE</scope>
</reference>
<dbReference type="GO" id="GO:0003723">
    <property type="term" value="F:RNA binding"/>
    <property type="evidence" value="ECO:0007669"/>
    <property type="project" value="InterPro"/>
</dbReference>
<evidence type="ECO:0000259" key="8">
    <source>
        <dbReference type="Pfam" id="PF00189"/>
    </source>
</evidence>
<dbReference type="Pfam" id="PF00189">
    <property type="entry name" value="Ribosomal_S3_C"/>
    <property type="match status" value="1"/>
</dbReference>